<dbReference type="Pfam" id="PF07730">
    <property type="entry name" value="HisKA_3"/>
    <property type="match status" value="1"/>
</dbReference>
<organism evidence="12 13">
    <name type="scientific">Lysinibacter cavernae</name>
    <dbReference type="NCBI Taxonomy" id="1640652"/>
    <lineage>
        <taxon>Bacteria</taxon>
        <taxon>Bacillati</taxon>
        <taxon>Actinomycetota</taxon>
        <taxon>Actinomycetes</taxon>
        <taxon>Micrococcales</taxon>
        <taxon>Microbacteriaceae</taxon>
        <taxon>Lysinibacter</taxon>
    </lineage>
</organism>
<keyword evidence="10" id="KW-1133">Transmembrane helix</keyword>
<feature type="region of interest" description="Disordered" evidence="9">
    <location>
        <begin position="1"/>
        <end position="21"/>
    </location>
</feature>
<keyword evidence="5" id="KW-0547">Nucleotide-binding</keyword>
<protein>
    <recommendedName>
        <fullName evidence="2">histidine kinase</fullName>
        <ecNumber evidence="2">2.7.13.3</ecNumber>
    </recommendedName>
</protein>
<feature type="compositionally biased region" description="Polar residues" evidence="9">
    <location>
        <begin position="271"/>
        <end position="288"/>
    </location>
</feature>
<evidence type="ECO:0000256" key="9">
    <source>
        <dbReference type="SAM" id="MobiDB-lite"/>
    </source>
</evidence>
<dbReference type="AlphaFoldDB" id="A0A7X5R1Q5"/>
<evidence type="ECO:0000259" key="11">
    <source>
        <dbReference type="SMART" id="SM00387"/>
    </source>
</evidence>
<evidence type="ECO:0000256" key="1">
    <source>
        <dbReference type="ARBA" id="ARBA00000085"/>
    </source>
</evidence>
<dbReference type="EMBL" id="JAAMOX010000002">
    <property type="protein sequence ID" value="NIH54104.1"/>
    <property type="molecule type" value="Genomic_DNA"/>
</dbReference>
<dbReference type="Pfam" id="PF02518">
    <property type="entry name" value="HATPase_c"/>
    <property type="match status" value="1"/>
</dbReference>
<feature type="transmembrane region" description="Helical" evidence="10">
    <location>
        <begin position="161"/>
        <end position="180"/>
    </location>
</feature>
<feature type="transmembrane region" description="Helical" evidence="10">
    <location>
        <begin position="43"/>
        <end position="65"/>
    </location>
</feature>
<evidence type="ECO:0000256" key="4">
    <source>
        <dbReference type="ARBA" id="ARBA00022679"/>
    </source>
</evidence>
<evidence type="ECO:0000313" key="13">
    <source>
        <dbReference type="Proteomes" id="UP000541033"/>
    </source>
</evidence>
<keyword evidence="13" id="KW-1185">Reference proteome</keyword>
<keyword evidence="10" id="KW-0812">Transmembrane</keyword>
<comment type="caution">
    <text evidence="12">The sequence shown here is derived from an EMBL/GenBank/DDBJ whole genome shotgun (WGS) entry which is preliminary data.</text>
</comment>
<evidence type="ECO:0000256" key="3">
    <source>
        <dbReference type="ARBA" id="ARBA00022553"/>
    </source>
</evidence>
<dbReference type="PANTHER" id="PTHR24421">
    <property type="entry name" value="NITRATE/NITRITE SENSOR PROTEIN NARX-RELATED"/>
    <property type="match status" value="1"/>
</dbReference>
<dbReference type="Proteomes" id="UP000541033">
    <property type="component" value="Unassembled WGS sequence"/>
</dbReference>
<dbReference type="RefSeq" id="WP_167150522.1">
    <property type="nucleotide sequence ID" value="NZ_JAAMOX010000002.1"/>
</dbReference>
<dbReference type="CDD" id="cd16917">
    <property type="entry name" value="HATPase_UhpB-NarQ-NarX-like"/>
    <property type="match status" value="1"/>
</dbReference>
<comment type="catalytic activity">
    <reaction evidence="1">
        <text>ATP + protein L-histidine = ADP + protein N-phospho-L-histidine.</text>
        <dbReference type="EC" id="2.7.13.3"/>
    </reaction>
</comment>
<reference evidence="12 13" key="1">
    <citation type="submission" date="2020-02" db="EMBL/GenBank/DDBJ databases">
        <title>Sequencing the genomes of 1000 actinobacteria strains.</title>
        <authorList>
            <person name="Klenk H.-P."/>
        </authorList>
    </citation>
    <scope>NUCLEOTIDE SEQUENCE [LARGE SCALE GENOMIC DNA]</scope>
    <source>
        <strain evidence="12 13">DSM 27960</strain>
    </source>
</reference>
<keyword evidence="8" id="KW-0902">Two-component regulatory system</keyword>
<dbReference type="GO" id="GO:0005524">
    <property type="term" value="F:ATP binding"/>
    <property type="evidence" value="ECO:0007669"/>
    <property type="project" value="UniProtKB-KW"/>
</dbReference>
<dbReference type="GO" id="GO:0046983">
    <property type="term" value="F:protein dimerization activity"/>
    <property type="evidence" value="ECO:0007669"/>
    <property type="project" value="InterPro"/>
</dbReference>
<evidence type="ECO:0000256" key="10">
    <source>
        <dbReference type="SAM" id="Phobius"/>
    </source>
</evidence>
<dbReference type="SMART" id="SM00387">
    <property type="entry name" value="HATPase_c"/>
    <property type="match status" value="1"/>
</dbReference>
<dbReference type="GO" id="GO:0000155">
    <property type="term" value="F:phosphorelay sensor kinase activity"/>
    <property type="evidence" value="ECO:0007669"/>
    <property type="project" value="InterPro"/>
</dbReference>
<evidence type="ECO:0000256" key="5">
    <source>
        <dbReference type="ARBA" id="ARBA00022741"/>
    </source>
</evidence>
<keyword evidence="3" id="KW-0597">Phosphoprotein</keyword>
<gene>
    <name evidence="12" type="ORF">FHX76_002000</name>
</gene>
<feature type="transmembrane region" description="Helical" evidence="10">
    <location>
        <begin position="134"/>
        <end position="155"/>
    </location>
</feature>
<feature type="domain" description="Histidine kinase/HSP90-like ATPase" evidence="11">
    <location>
        <begin position="327"/>
        <end position="423"/>
    </location>
</feature>
<keyword evidence="10" id="KW-0472">Membrane</keyword>
<dbReference type="InterPro" id="IPR050482">
    <property type="entry name" value="Sensor_HK_TwoCompSys"/>
</dbReference>
<dbReference type="InterPro" id="IPR011712">
    <property type="entry name" value="Sig_transdc_His_kin_sub3_dim/P"/>
</dbReference>
<accession>A0A7X5R1Q5</accession>
<dbReference type="SUPFAM" id="SSF55874">
    <property type="entry name" value="ATPase domain of HSP90 chaperone/DNA topoisomerase II/histidine kinase"/>
    <property type="match status" value="1"/>
</dbReference>
<keyword evidence="4" id="KW-0808">Transferase</keyword>
<dbReference type="EC" id="2.7.13.3" evidence="2"/>
<feature type="region of interest" description="Disordered" evidence="9">
    <location>
        <begin position="268"/>
        <end position="291"/>
    </location>
</feature>
<dbReference type="InterPro" id="IPR036890">
    <property type="entry name" value="HATPase_C_sf"/>
</dbReference>
<dbReference type="GO" id="GO:0016020">
    <property type="term" value="C:membrane"/>
    <property type="evidence" value="ECO:0007669"/>
    <property type="project" value="InterPro"/>
</dbReference>
<dbReference type="InterPro" id="IPR003594">
    <property type="entry name" value="HATPase_dom"/>
</dbReference>
<dbReference type="Gene3D" id="3.30.565.10">
    <property type="entry name" value="Histidine kinase-like ATPase, C-terminal domain"/>
    <property type="match status" value="1"/>
</dbReference>
<evidence type="ECO:0000313" key="12">
    <source>
        <dbReference type="EMBL" id="NIH54104.1"/>
    </source>
</evidence>
<name>A0A7X5R1Q5_9MICO</name>
<evidence type="ECO:0000256" key="8">
    <source>
        <dbReference type="ARBA" id="ARBA00023012"/>
    </source>
</evidence>
<feature type="transmembrane region" description="Helical" evidence="10">
    <location>
        <begin position="71"/>
        <end position="88"/>
    </location>
</feature>
<proteinExistence type="predicted"/>
<evidence type="ECO:0000256" key="2">
    <source>
        <dbReference type="ARBA" id="ARBA00012438"/>
    </source>
</evidence>
<sequence length="425" mass="45155">MADARNTQHPRDHLAGSHWANAEEPPWASGYGPRFRPSRTARLWMPVLVSFVVQVPAAVFVSLQVGAWPQGFLPIGFALLGVFGLLGVRRWPGPTAVLVIGAAAANALLSAQPGPPPISVAIVIVIGIVRGAQLWVFVTVGLAWLAVFIIGALTGVEWSPVRIAATTLAIAVCLVIGMAAQNRAQRFREMRQAAAQRRQTAEQAERVRIARELHDVLAHSLSQINVQAGVGLHLMEQQPEQARAALENIKRSSKDALEEVREVLGMLRSDASGSTPTAQSDESSQSPLRPQEDIGDIRALAAERTTAALTISVDGAEQADVRAVPHAVQFAAYRIAQEALTNVVRHSTASDVQIQLAVRDGRLVLTIADNGVGDGEPVAGGGLLGMRERAELLGGSFAAGWAPAASGEQQTGFSVQAYLPVRRTS</sequence>
<keyword evidence="6 12" id="KW-0418">Kinase</keyword>
<dbReference type="Gene3D" id="1.20.5.1930">
    <property type="match status" value="1"/>
</dbReference>
<dbReference type="PANTHER" id="PTHR24421:SF10">
    <property type="entry name" value="NITRATE_NITRITE SENSOR PROTEIN NARQ"/>
    <property type="match status" value="1"/>
</dbReference>
<evidence type="ECO:0000256" key="6">
    <source>
        <dbReference type="ARBA" id="ARBA00022777"/>
    </source>
</evidence>
<evidence type="ECO:0000256" key="7">
    <source>
        <dbReference type="ARBA" id="ARBA00022840"/>
    </source>
</evidence>
<keyword evidence="7" id="KW-0067">ATP-binding</keyword>